<comment type="caution">
    <text evidence="1">Lacks conserved residue(s) required for the propagation of feature annotation.</text>
</comment>
<dbReference type="Pfam" id="PF23623">
    <property type="entry name" value="GBD_IRG7_N"/>
    <property type="match status" value="1"/>
</dbReference>
<evidence type="ECO:0000256" key="1">
    <source>
        <dbReference type="PROSITE-ProRule" id="PRU00076"/>
    </source>
</evidence>
<dbReference type="PROSITE" id="PS50026">
    <property type="entry name" value="EGF_3"/>
    <property type="match status" value="1"/>
</dbReference>
<dbReference type="Proteomes" id="UP000887566">
    <property type="component" value="Unplaced"/>
</dbReference>
<dbReference type="InterPro" id="IPR053295">
    <property type="entry name" value="Innate_immunity_reg"/>
</dbReference>
<keyword evidence="2" id="KW-0732">Signal</keyword>
<dbReference type="PANTHER" id="PTHR47324:SF3">
    <property type="entry name" value="EGF-LIKE DOMAIN-CONTAINING PROTEIN"/>
    <property type="match status" value="1"/>
</dbReference>
<dbReference type="SMART" id="SM00604">
    <property type="entry name" value="MD"/>
    <property type="match status" value="1"/>
</dbReference>
<dbReference type="PROSITE" id="PS00022">
    <property type="entry name" value="EGF_1"/>
    <property type="match status" value="1"/>
</dbReference>
<dbReference type="InterPro" id="IPR006582">
    <property type="entry name" value="MD_domain"/>
</dbReference>
<dbReference type="WBParaSite" id="PSAMB.scaffold7373size7751.g29974.t1">
    <property type="protein sequence ID" value="PSAMB.scaffold7373size7751.g29974.t1"/>
    <property type="gene ID" value="PSAMB.scaffold7373size7751.g29974"/>
</dbReference>
<dbReference type="PANTHER" id="PTHR47324">
    <property type="entry name" value="PROTEIN IRG-7-RELATED"/>
    <property type="match status" value="1"/>
</dbReference>
<reference evidence="5" key="1">
    <citation type="submission" date="2022-11" db="UniProtKB">
        <authorList>
            <consortium name="WormBaseParasite"/>
        </authorList>
    </citation>
    <scope>IDENTIFICATION</scope>
</reference>
<dbReference type="PROSITE" id="PS01186">
    <property type="entry name" value="EGF_2"/>
    <property type="match status" value="1"/>
</dbReference>
<keyword evidence="1" id="KW-1015">Disulfide bond</keyword>
<keyword evidence="1" id="KW-0245">EGF-like domain</keyword>
<dbReference type="InterPro" id="IPR057085">
    <property type="entry name" value="Ig_Irg-7"/>
</dbReference>
<proteinExistence type="predicted"/>
<feature type="signal peptide" evidence="2">
    <location>
        <begin position="1"/>
        <end position="21"/>
    </location>
</feature>
<accession>A0A914XER6</accession>
<dbReference type="InterPro" id="IPR057086">
    <property type="entry name" value="GBD_Irg-7_N"/>
</dbReference>
<organism evidence="4 5">
    <name type="scientific">Plectus sambesii</name>
    <dbReference type="NCBI Taxonomy" id="2011161"/>
    <lineage>
        <taxon>Eukaryota</taxon>
        <taxon>Metazoa</taxon>
        <taxon>Ecdysozoa</taxon>
        <taxon>Nematoda</taxon>
        <taxon>Chromadorea</taxon>
        <taxon>Plectida</taxon>
        <taxon>Plectina</taxon>
        <taxon>Plectoidea</taxon>
        <taxon>Plectidae</taxon>
        <taxon>Plectus</taxon>
    </lineage>
</organism>
<sequence length="377" mass="40639">MQRVYALLFLLLAACCLVGQCQQSCQANHAGPNCDPLCSQRGSVTAPSDPGGYGQFLAFSQQTACTRAMTLQIDSHCGTLTLQIDSIGTSPTLTLYSNQSATFVTPTDPPNAQTSYFVAKYNVDPGQYVVIPVADSKSCLITAQAISDLSVVIGVVSGGTQSVYSDIASKELTSGVASYPVMHAFNLPKPGAITKITFFQNGNQNYGMNTAVRYRCAYDVYAGYLYTCSSANSYRYMAEGFDENGYKFMRSDRMPCIAAPPPTTSTPPTTTTESACLSGGTLVALRECLCPPFYTGSRCETMMCYNGGTLMGNNTCFCQIGYSGTFCQDGKDCGGFGDPREQKTCVIQNFGDPKILNNPKFRSLFKISVWATRIQPE</sequence>
<name>A0A914XER6_9BILA</name>
<dbReference type="AlphaFoldDB" id="A0A914XER6"/>
<evidence type="ECO:0000313" key="4">
    <source>
        <dbReference type="Proteomes" id="UP000887566"/>
    </source>
</evidence>
<keyword evidence="4" id="KW-1185">Reference proteome</keyword>
<evidence type="ECO:0000256" key="2">
    <source>
        <dbReference type="SAM" id="SignalP"/>
    </source>
</evidence>
<feature type="disulfide bond" evidence="1">
    <location>
        <begin position="318"/>
        <end position="327"/>
    </location>
</feature>
<feature type="domain" description="EGF-like" evidence="3">
    <location>
        <begin position="295"/>
        <end position="328"/>
    </location>
</feature>
<dbReference type="InterPro" id="IPR000742">
    <property type="entry name" value="EGF"/>
</dbReference>
<feature type="chain" id="PRO_5038101671" evidence="2">
    <location>
        <begin position="22"/>
        <end position="377"/>
    </location>
</feature>
<evidence type="ECO:0000313" key="5">
    <source>
        <dbReference type="WBParaSite" id="PSAMB.scaffold7373size7751.g29974.t1"/>
    </source>
</evidence>
<evidence type="ECO:0000259" key="3">
    <source>
        <dbReference type="PROSITE" id="PS50026"/>
    </source>
</evidence>
<dbReference type="PROSITE" id="PS51257">
    <property type="entry name" value="PROKAR_LIPOPROTEIN"/>
    <property type="match status" value="1"/>
</dbReference>
<dbReference type="Pfam" id="PF24415">
    <property type="entry name" value="Ig_Irg-7"/>
    <property type="match status" value="1"/>
</dbReference>
<dbReference type="Gene3D" id="2.10.25.10">
    <property type="entry name" value="Laminin"/>
    <property type="match status" value="1"/>
</dbReference>
<protein>
    <submittedName>
        <fullName evidence="5">EGF-like domain-containing protein</fullName>
    </submittedName>
</protein>